<feature type="region of interest" description="Disordered" evidence="1">
    <location>
        <begin position="804"/>
        <end position="833"/>
    </location>
</feature>
<feature type="compositionally biased region" description="Basic and acidic residues" evidence="1">
    <location>
        <begin position="153"/>
        <end position="245"/>
    </location>
</feature>
<proteinExistence type="predicted"/>
<feature type="compositionally biased region" description="Basic residues" evidence="1">
    <location>
        <begin position="809"/>
        <end position="831"/>
    </location>
</feature>
<evidence type="ECO:0000256" key="1">
    <source>
        <dbReference type="SAM" id="MobiDB-lite"/>
    </source>
</evidence>
<feature type="region of interest" description="Disordered" evidence="1">
    <location>
        <begin position="1458"/>
        <end position="1480"/>
    </location>
</feature>
<dbReference type="WBParaSite" id="ALUE_0001669001-mRNA-1">
    <property type="protein sequence ID" value="ALUE_0001669001-mRNA-1"/>
    <property type="gene ID" value="ALUE_0001669001"/>
</dbReference>
<sequence>LFSTFIYHCECIDSFIFQQRYHTEDIAQLEALQRDASDDGGKLLRKHLGFMLKNESSKLNVVGEMRVYHPDGVQKQREAEALKQRYHTEDIAQLEALQRDASDDGGKLLRKHLGFMLKNECSKLNVVGEMRVYHPDGVQKQREAEALKVAAMEAEKDRHKEKVKKVADQRKKISEEQKQRVDSRRSKEEAKTEEDKRRRAVEERRSELSREVMRRRYEREREKRMKRREASKQEEEKKAREEEARRRQRTLAMERQRKKEGELKKKKETGREEHIARLRREEQTLAGAQRAGRERQHILQMQMELEHEQRIEQEMIRIRHEKAVIIENLSTIQNRQEHSMDRDRLTVTVPNIEAQRLMVTVPSALGTSSTTSLNARYQSTAWSAVMHPVPLKDVDTGVQRPPSVNMPQVQEHPSRLHSPTIGVQQLPQHLRPDRTKKLESHVKAFKQIETRDLLVDYLWKQGGEMIPEAELPKVFNSVAARRIGLLGLSSVYQVLCSDRPTFESMYCSACSVWTTFSDMFNHLMTAEHRLGYLFRNYKMYHKSAMSQPNETIREQMLEQFARQIWKLEGSGEVRYRLTCPINYETVMRLWPQHIRLLSNDWMEMRDRQGEVRYRLTCPINYETVMRLWPQHIRLLSNDWMEMGDRQVNGTPPPGIDVGKEKEKNKRSEAGQKQREGENLRKKQRNGNDEGREQERNKLRERDASSSGKQRSPPRRREGSSLIRQRSQRSTSRRRSRSRSRHYIRTRSPSSHMHRSRSKSGSLSRDRRRSPLRITKLLSTLENVQDESTWEDAAAAFLAKIGDKRGAERVRRRSPSPRARSKSKSTARRRSRSIISPGRCSAVSVRAITARASESIRRHSSRERRASFDKRVEEETAGGLLKVWEGLPEEVDKQLSKEPTKGVPSDEDIDRILAKRAKVDQERPRDPKEDMRKLLGLLVTMQQEVQQRGQLDDATISRLYKEMGVSDGDMTSSGALLQQLCQMLAGDGASSSGGGSYQQTQQQSNIDLERFGIAPVKEQTTEASFVYPGAPDPEAQEAPTMHAPYTGCGGIGERAMQEASQNATINPWINGTPGGGPPLSLLSGAHASSSYGLRSAAAFVEPTQVQPSSADVYAARRMKGATNANDDSARQSAPSSWVNDEMGQPLSRAQDETGALSRSAGFPVAQSVPKGAIRMVNEVVDDDVVTDNESDDGEVKIGKKKMIDYTKKLLEMRPDLSKWTGANNRANNTGLRTGSAVATSAIPKQGALRTPVNSWKTGASQQSTMSKPIQQLRDSQPMAPATSVQTASHQSGQLKTARDGQGGQQEGSASGQRTLTRSERRAQRRAAFLATKTAALAEAAKASVVPVEPKDGLSLAGGGTWGKDTSMFFGRFEGGVPSVRDAGYSAQADPLIAGAAHSFGAFASHLPTTSINKNTAVAVGATATWEDLGSTVSALFNNAKKQTAQNPAKFQDRKASIGASISNVDGPPPPPPASSSTARYDPMSPAAVTQYSGQPTKYAQPTTTRVYNPTVANYGLPNTAKPLYSAIASTGSVFTADLKQPAYDNVEQPVYSSMQQSSVYPPASATQPQASAYFSYFSSFPSYNQF</sequence>
<dbReference type="Proteomes" id="UP000036681">
    <property type="component" value="Unplaced"/>
</dbReference>
<feature type="region of interest" description="Disordered" evidence="1">
    <location>
        <begin position="643"/>
        <end position="768"/>
    </location>
</feature>
<feature type="compositionally biased region" description="Polar residues" evidence="1">
    <location>
        <begin position="1281"/>
        <end position="1293"/>
    </location>
</feature>
<evidence type="ECO:0000313" key="3">
    <source>
        <dbReference type="WBParaSite" id="ALUE_0001669001-mRNA-1"/>
    </source>
</evidence>
<feature type="compositionally biased region" description="Basic and acidic residues" evidence="1">
    <location>
        <begin position="252"/>
        <end position="272"/>
    </location>
</feature>
<protein>
    <submittedName>
        <fullName evidence="3">SAM domain-containing protein</fullName>
    </submittedName>
</protein>
<reference evidence="3" key="1">
    <citation type="submission" date="2016-05" db="UniProtKB">
        <authorList>
            <consortium name="WormBaseParasite"/>
        </authorList>
    </citation>
    <scope>IDENTIFICATION</scope>
</reference>
<keyword evidence="2" id="KW-1185">Reference proteome</keyword>
<organism evidence="2 3">
    <name type="scientific">Ascaris lumbricoides</name>
    <name type="common">Giant roundworm</name>
    <dbReference type="NCBI Taxonomy" id="6252"/>
    <lineage>
        <taxon>Eukaryota</taxon>
        <taxon>Metazoa</taxon>
        <taxon>Ecdysozoa</taxon>
        <taxon>Nematoda</taxon>
        <taxon>Chromadorea</taxon>
        <taxon>Rhabditida</taxon>
        <taxon>Spirurina</taxon>
        <taxon>Ascaridomorpha</taxon>
        <taxon>Ascaridoidea</taxon>
        <taxon>Ascarididae</taxon>
        <taxon>Ascaris</taxon>
    </lineage>
</organism>
<feature type="region of interest" description="Disordered" evidence="1">
    <location>
        <begin position="1120"/>
        <end position="1154"/>
    </location>
</feature>
<feature type="region of interest" description="Disordered" evidence="1">
    <location>
        <begin position="1243"/>
        <end position="1323"/>
    </location>
</feature>
<name>A0A0M3IEW7_ASCLU</name>
<feature type="compositionally biased region" description="Polar residues" evidence="1">
    <location>
        <begin position="1250"/>
        <end position="1273"/>
    </location>
</feature>
<evidence type="ECO:0000313" key="2">
    <source>
        <dbReference type="Proteomes" id="UP000036681"/>
    </source>
</evidence>
<feature type="compositionally biased region" description="Basic and acidic residues" evidence="1">
    <location>
        <begin position="657"/>
        <end position="703"/>
    </location>
</feature>
<feature type="region of interest" description="Disordered" evidence="1">
    <location>
        <begin position="153"/>
        <end position="272"/>
    </location>
</feature>
<feature type="compositionally biased region" description="Low complexity" evidence="1">
    <location>
        <begin position="719"/>
        <end position="729"/>
    </location>
</feature>
<accession>A0A0M3IEW7</accession>
<feature type="compositionally biased region" description="Basic residues" evidence="1">
    <location>
        <begin position="730"/>
        <end position="744"/>
    </location>
</feature>
<feature type="compositionally biased region" description="Polar residues" evidence="1">
    <location>
        <begin position="1121"/>
        <end position="1137"/>
    </location>
</feature>